<evidence type="ECO:0000313" key="2">
    <source>
        <dbReference type="EMBL" id="MDR6237431.1"/>
    </source>
</evidence>
<evidence type="ECO:0000259" key="1">
    <source>
        <dbReference type="Pfam" id="PF14065"/>
    </source>
</evidence>
<dbReference type="Proteomes" id="UP001185092">
    <property type="component" value="Unassembled WGS sequence"/>
</dbReference>
<dbReference type="EMBL" id="JAVDQD010000001">
    <property type="protein sequence ID" value="MDR6237431.1"/>
    <property type="molecule type" value="Genomic_DNA"/>
</dbReference>
<accession>A0AAE4BQD8</accession>
<feature type="domain" description="Pvc16 N-terminal" evidence="1">
    <location>
        <begin position="13"/>
        <end position="173"/>
    </location>
</feature>
<dbReference type="AlphaFoldDB" id="A0AAE4BQD8"/>
<name>A0AAE4BQD8_9BACT</name>
<comment type="caution">
    <text evidence="2">The sequence shown here is derived from an EMBL/GenBank/DDBJ whole genome shotgun (WGS) entry which is preliminary data.</text>
</comment>
<dbReference type="Pfam" id="PF14065">
    <property type="entry name" value="Pvc16_N"/>
    <property type="match status" value="1"/>
</dbReference>
<keyword evidence="3" id="KW-1185">Reference proteome</keyword>
<dbReference type="InterPro" id="IPR025351">
    <property type="entry name" value="Pvc16_N"/>
</dbReference>
<protein>
    <recommendedName>
        <fullName evidence="1">Pvc16 N-terminal domain-containing protein</fullName>
    </recommendedName>
</protein>
<dbReference type="RefSeq" id="WP_309936896.1">
    <property type="nucleotide sequence ID" value="NZ_AP025305.1"/>
</dbReference>
<evidence type="ECO:0000313" key="3">
    <source>
        <dbReference type="Proteomes" id="UP001185092"/>
    </source>
</evidence>
<gene>
    <name evidence="2" type="ORF">HNQ88_000407</name>
</gene>
<sequence>MLRQVLEFTQGEINDYLNNRFGLTEDAVICSSIVDRKGEPVLESDENKIVANIVHLEQEFTAPSSTVNMRQALVRKLNFNVYIMFSACYEGTENYLESVEHLSGVLEFFQANPVFSHQTHPNLDKVLHKVSFEYHNIDFLKLSNIWGLNGGKYYPSLLFKVRTVSFAADEIVPVSKIGGMASNLLES</sequence>
<organism evidence="2 3">
    <name type="scientific">Aureibacter tunicatorum</name>
    <dbReference type="NCBI Taxonomy" id="866807"/>
    <lineage>
        <taxon>Bacteria</taxon>
        <taxon>Pseudomonadati</taxon>
        <taxon>Bacteroidota</taxon>
        <taxon>Cytophagia</taxon>
        <taxon>Cytophagales</taxon>
        <taxon>Persicobacteraceae</taxon>
        <taxon>Aureibacter</taxon>
    </lineage>
</organism>
<proteinExistence type="predicted"/>
<reference evidence="2" key="1">
    <citation type="submission" date="2023-07" db="EMBL/GenBank/DDBJ databases">
        <title>Genomic Encyclopedia of Type Strains, Phase IV (KMG-IV): sequencing the most valuable type-strain genomes for metagenomic binning, comparative biology and taxonomic classification.</title>
        <authorList>
            <person name="Goeker M."/>
        </authorList>
    </citation>
    <scope>NUCLEOTIDE SEQUENCE</scope>
    <source>
        <strain evidence="2">DSM 26174</strain>
    </source>
</reference>